<dbReference type="InterPro" id="IPR010982">
    <property type="entry name" value="Lambda_DNA-bd_dom_sf"/>
</dbReference>
<proteinExistence type="predicted"/>
<dbReference type="RefSeq" id="WP_186507650.1">
    <property type="nucleotide sequence ID" value="NZ_JACNEP010000013.1"/>
</dbReference>
<name>A0A8J6ITJ1_9ALTE</name>
<reference evidence="3" key="2">
    <citation type="submission" date="2020-08" db="EMBL/GenBank/DDBJ databases">
        <authorList>
            <person name="Lai Q."/>
        </authorList>
    </citation>
    <scope>NUCLEOTIDE SEQUENCE</scope>
    <source>
        <strain evidence="3">S27-2</strain>
    </source>
</reference>
<keyword evidence="1" id="KW-0812">Transmembrane</keyword>
<sequence>MEKELMVNSDVVKTLRKRSGWSQEQLAKACGLGLRTIQRVESEGRASLETKVCLAAALQVPLEKLDTPSSVLSSRSLKYSKPFLALLVLSVFLSVVGLFINGPKPIFFVSNIVTVFGVIYCAFNWYFSTNSPRPLTVKSQVGAGFIYVGIFSLFAIFGNLGTAIIIPMLVSLVLFSFIFNLVSKKVN</sequence>
<dbReference type="Proteomes" id="UP000601768">
    <property type="component" value="Unassembled WGS sequence"/>
</dbReference>
<dbReference type="CDD" id="cd00093">
    <property type="entry name" value="HTH_XRE"/>
    <property type="match status" value="1"/>
</dbReference>
<organism evidence="3 4">
    <name type="scientific">Neptunicella marina</name>
    <dbReference type="NCBI Taxonomy" id="2125989"/>
    <lineage>
        <taxon>Bacteria</taxon>
        <taxon>Pseudomonadati</taxon>
        <taxon>Pseudomonadota</taxon>
        <taxon>Gammaproteobacteria</taxon>
        <taxon>Alteromonadales</taxon>
        <taxon>Alteromonadaceae</taxon>
        <taxon>Neptunicella</taxon>
    </lineage>
</organism>
<accession>A0A8J6ITJ1</accession>
<dbReference type="SMART" id="SM00530">
    <property type="entry name" value="HTH_XRE"/>
    <property type="match status" value="1"/>
</dbReference>
<keyword evidence="1" id="KW-1133">Transmembrane helix</keyword>
<gene>
    <name evidence="3" type="ORF">H8B19_14740</name>
</gene>
<feature type="transmembrane region" description="Helical" evidence="1">
    <location>
        <begin position="83"/>
        <end position="100"/>
    </location>
</feature>
<feature type="transmembrane region" description="Helical" evidence="1">
    <location>
        <begin position="106"/>
        <end position="127"/>
    </location>
</feature>
<dbReference type="PROSITE" id="PS50943">
    <property type="entry name" value="HTH_CROC1"/>
    <property type="match status" value="1"/>
</dbReference>
<feature type="transmembrane region" description="Helical" evidence="1">
    <location>
        <begin position="163"/>
        <end position="182"/>
    </location>
</feature>
<dbReference type="Pfam" id="PF01381">
    <property type="entry name" value="HTH_3"/>
    <property type="match status" value="1"/>
</dbReference>
<protein>
    <submittedName>
        <fullName evidence="3">Helix-turn-helix domain-containing protein</fullName>
    </submittedName>
</protein>
<dbReference type="Gene3D" id="1.10.260.40">
    <property type="entry name" value="lambda repressor-like DNA-binding domains"/>
    <property type="match status" value="1"/>
</dbReference>
<dbReference type="GO" id="GO:0003677">
    <property type="term" value="F:DNA binding"/>
    <property type="evidence" value="ECO:0007669"/>
    <property type="project" value="InterPro"/>
</dbReference>
<dbReference type="InterPro" id="IPR001387">
    <property type="entry name" value="Cro/C1-type_HTH"/>
</dbReference>
<evidence type="ECO:0000259" key="2">
    <source>
        <dbReference type="PROSITE" id="PS50943"/>
    </source>
</evidence>
<feature type="transmembrane region" description="Helical" evidence="1">
    <location>
        <begin position="139"/>
        <end position="157"/>
    </location>
</feature>
<dbReference type="AlphaFoldDB" id="A0A8J6ITJ1"/>
<keyword evidence="1" id="KW-0472">Membrane</keyword>
<feature type="domain" description="HTH cro/C1-type" evidence="2">
    <location>
        <begin position="12"/>
        <end position="65"/>
    </location>
</feature>
<dbReference type="EMBL" id="JACNEP010000013">
    <property type="protein sequence ID" value="MBC3767140.1"/>
    <property type="molecule type" value="Genomic_DNA"/>
</dbReference>
<dbReference type="SUPFAM" id="SSF47413">
    <property type="entry name" value="lambda repressor-like DNA-binding domains"/>
    <property type="match status" value="1"/>
</dbReference>
<evidence type="ECO:0000256" key="1">
    <source>
        <dbReference type="SAM" id="Phobius"/>
    </source>
</evidence>
<keyword evidence="4" id="KW-1185">Reference proteome</keyword>
<evidence type="ECO:0000313" key="4">
    <source>
        <dbReference type="Proteomes" id="UP000601768"/>
    </source>
</evidence>
<reference evidence="3" key="1">
    <citation type="journal article" date="2018" name="Int. J. Syst. Evol. Microbiol.">
        <title>Neptunicella marina gen. nov., sp. nov., isolated from surface seawater.</title>
        <authorList>
            <person name="Liu X."/>
            <person name="Lai Q."/>
            <person name="Du Y."/>
            <person name="Zhang X."/>
            <person name="Liu Z."/>
            <person name="Sun F."/>
            <person name="Shao Z."/>
        </authorList>
    </citation>
    <scope>NUCLEOTIDE SEQUENCE</scope>
    <source>
        <strain evidence="3">S27-2</strain>
    </source>
</reference>
<comment type="caution">
    <text evidence="3">The sequence shown here is derived from an EMBL/GenBank/DDBJ whole genome shotgun (WGS) entry which is preliminary data.</text>
</comment>
<evidence type="ECO:0000313" key="3">
    <source>
        <dbReference type="EMBL" id="MBC3767140.1"/>
    </source>
</evidence>